<gene>
    <name evidence="8" type="ORF">SAMN05216375_1199</name>
    <name evidence="7" type="ORF">TR210_361</name>
</gene>
<sequence length="168" mass="17937">MLHLDKEKFRVGMRTTKSGIAVGLCVLLFKLLDRGSPMLAGLAAVFALREDCKQSFHHGIRRVGGNTVAGILGVTLIAVKDLLGLDFSVDLFGTIIAIIILITVCNILDLSTAIVGATATFLVVFYNIEDTEKVAYAVQRVLDTVIGTSIAIGVNHLLPGTDQTPSEN</sequence>
<evidence type="ECO:0000313" key="7">
    <source>
        <dbReference type="EMBL" id="CZQ84480.1"/>
    </source>
</evidence>
<dbReference type="AlphaFoldDB" id="A0A143YAL2"/>
<reference evidence="8 10" key="2">
    <citation type="submission" date="2016-10" db="EMBL/GenBank/DDBJ databases">
        <authorList>
            <person name="Varghese N."/>
            <person name="Submissions S."/>
        </authorList>
    </citation>
    <scope>NUCLEOTIDE SEQUENCE [LARGE SCALE GENOMIC DNA]</scope>
    <source>
        <strain evidence="8 10">DSM 22150</strain>
    </source>
</reference>
<dbReference type="OrthoDB" id="1653617at2"/>
<evidence type="ECO:0000313" key="8">
    <source>
        <dbReference type="EMBL" id="SEJ60571.1"/>
    </source>
</evidence>
<dbReference type="STRING" id="640938.TR210_361"/>
<evidence type="ECO:0000256" key="6">
    <source>
        <dbReference type="SAM" id="Phobius"/>
    </source>
</evidence>
<proteinExistence type="predicted"/>
<name>A0A143YAL2_9LACT</name>
<protein>
    <submittedName>
        <fullName evidence="8">Aromatic acid exporter family member 1</fullName>
    </submittedName>
</protein>
<dbReference type="EMBL" id="FJNB01000002">
    <property type="protein sequence ID" value="CZQ84480.1"/>
    <property type="molecule type" value="Genomic_DNA"/>
</dbReference>
<organism evidence="7 9">
    <name type="scientific">Trichococcus ilyis</name>
    <dbReference type="NCBI Taxonomy" id="640938"/>
    <lineage>
        <taxon>Bacteria</taxon>
        <taxon>Bacillati</taxon>
        <taxon>Bacillota</taxon>
        <taxon>Bacilli</taxon>
        <taxon>Lactobacillales</taxon>
        <taxon>Carnobacteriaceae</taxon>
        <taxon>Trichococcus</taxon>
    </lineage>
</organism>
<dbReference type="EMBL" id="FNYT01000019">
    <property type="protein sequence ID" value="SEJ60571.1"/>
    <property type="molecule type" value="Genomic_DNA"/>
</dbReference>
<dbReference type="Pfam" id="PF06081">
    <property type="entry name" value="ArAE_1"/>
    <property type="match status" value="1"/>
</dbReference>
<dbReference type="Proteomes" id="UP000076878">
    <property type="component" value="Unassembled WGS sequence"/>
</dbReference>
<evidence type="ECO:0000256" key="1">
    <source>
        <dbReference type="ARBA" id="ARBA00004651"/>
    </source>
</evidence>
<keyword evidence="4 6" id="KW-1133">Transmembrane helix</keyword>
<evidence type="ECO:0000256" key="4">
    <source>
        <dbReference type="ARBA" id="ARBA00022989"/>
    </source>
</evidence>
<keyword evidence="5 6" id="KW-0472">Membrane</keyword>
<dbReference type="GO" id="GO:0005886">
    <property type="term" value="C:plasma membrane"/>
    <property type="evidence" value="ECO:0007669"/>
    <property type="project" value="UniProtKB-SubCell"/>
</dbReference>
<keyword evidence="2" id="KW-1003">Cell membrane</keyword>
<dbReference type="Proteomes" id="UP000199280">
    <property type="component" value="Unassembled WGS sequence"/>
</dbReference>
<evidence type="ECO:0000313" key="10">
    <source>
        <dbReference type="Proteomes" id="UP000199280"/>
    </source>
</evidence>
<accession>A0A143YAL2</accession>
<evidence type="ECO:0000256" key="2">
    <source>
        <dbReference type="ARBA" id="ARBA00022475"/>
    </source>
</evidence>
<comment type="subcellular location">
    <subcellularLocation>
        <location evidence="1">Cell membrane</location>
        <topology evidence="1">Multi-pass membrane protein</topology>
    </subcellularLocation>
</comment>
<keyword evidence="10" id="KW-1185">Reference proteome</keyword>
<feature type="transmembrane region" description="Helical" evidence="6">
    <location>
        <begin position="60"/>
        <end position="79"/>
    </location>
</feature>
<dbReference type="InterPro" id="IPR010343">
    <property type="entry name" value="ArAE_1"/>
</dbReference>
<evidence type="ECO:0000256" key="5">
    <source>
        <dbReference type="ARBA" id="ARBA00023136"/>
    </source>
</evidence>
<feature type="transmembrane region" description="Helical" evidence="6">
    <location>
        <begin position="91"/>
        <end position="124"/>
    </location>
</feature>
<reference evidence="7 9" key="1">
    <citation type="submission" date="2016-02" db="EMBL/GenBank/DDBJ databases">
        <authorList>
            <person name="Wen L."/>
            <person name="He K."/>
            <person name="Yang H."/>
        </authorList>
    </citation>
    <scope>NUCLEOTIDE SEQUENCE [LARGE SCALE GENOMIC DNA]</scope>
    <source>
        <strain evidence="7">Trichococcus_R210</strain>
    </source>
</reference>
<evidence type="ECO:0000313" key="9">
    <source>
        <dbReference type="Proteomes" id="UP000076878"/>
    </source>
</evidence>
<dbReference type="RefSeq" id="WP_068620964.1">
    <property type="nucleotide sequence ID" value="NZ_FJNB01000002.1"/>
</dbReference>
<evidence type="ECO:0000256" key="3">
    <source>
        <dbReference type="ARBA" id="ARBA00022692"/>
    </source>
</evidence>
<keyword evidence="3 6" id="KW-0812">Transmembrane</keyword>